<sequence>MRVKVRLDISKSLKRWLRLKLGKSDEVTKVNLKYERLPEFCFASGKVGHGIKECLDEEARKTGFDGFPNKFGSWLNASLPDRVKPRFGSQTFESSLKRSRSLEALREIEGDGSVS</sequence>
<dbReference type="Proteomes" id="UP000323000">
    <property type="component" value="Chromosome 12"/>
</dbReference>
<evidence type="ECO:0000313" key="2">
    <source>
        <dbReference type="EMBL" id="TXG49045.1"/>
    </source>
</evidence>
<comment type="caution">
    <text evidence="2">The sequence shown here is derived from an EMBL/GenBank/DDBJ whole genome shotgun (WGS) entry which is preliminary data.</text>
</comment>
<name>A0A5C7GX44_9ROSI</name>
<evidence type="ECO:0000313" key="3">
    <source>
        <dbReference type="Proteomes" id="UP000323000"/>
    </source>
</evidence>
<evidence type="ECO:0000259" key="1">
    <source>
        <dbReference type="Pfam" id="PF14392"/>
    </source>
</evidence>
<dbReference type="AlphaFoldDB" id="A0A5C7GX44"/>
<dbReference type="OrthoDB" id="1707487at2759"/>
<gene>
    <name evidence="2" type="ORF">EZV62_024920</name>
</gene>
<dbReference type="EMBL" id="VAHF01000012">
    <property type="protein sequence ID" value="TXG49045.1"/>
    <property type="molecule type" value="Genomic_DNA"/>
</dbReference>
<accession>A0A5C7GX44</accession>
<organism evidence="2 3">
    <name type="scientific">Acer yangbiense</name>
    <dbReference type="NCBI Taxonomy" id="1000413"/>
    <lineage>
        <taxon>Eukaryota</taxon>
        <taxon>Viridiplantae</taxon>
        <taxon>Streptophyta</taxon>
        <taxon>Embryophyta</taxon>
        <taxon>Tracheophyta</taxon>
        <taxon>Spermatophyta</taxon>
        <taxon>Magnoliopsida</taxon>
        <taxon>eudicotyledons</taxon>
        <taxon>Gunneridae</taxon>
        <taxon>Pentapetalae</taxon>
        <taxon>rosids</taxon>
        <taxon>malvids</taxon>
        <taxon>Sapindales</taxon>
        <taxon>Sapindaceae</taxon>
        <taxon>Hippocastanoideae</taxon>
        <taxon>Acereae</taxon>
        <taxon>Acer</taxon>
    </lineage>
</organism>
<dbReference type="Pfam" id="PF14392">
    <property type="entry name" value="zf-CCHC_4"/>
    <property type="match status" value="1"/>
</dbReference>
<feature type="domain" description="Zinc knuckle CX2CX4HX4C" evidence="1">
    <location>
        <begin position="7"/>
        <end position="55"/>
    </location>
</feature>
<reference evidence="3" key="1">
    <citation type="journal article" date="2019" name="Gigascience">
        <title>De novo genome assembly of the endangered Acer yangbiense, a plant species with extremely small populations endemic to Yunnan Province, China.</title>
        <authorList>
            <person name="Yang J."/>
            <person name="Wariss H.M."/>
            <person name="Tao L."/>
            <person name="Zhang R."/>
            <person name="Yun Q."/>
            <person name="Hollingsworth P."/>
            <person name="Dao Z."/>
            <person name="Luo G."/>
            <person name="Guo H."/>
            <person name="Ma Y."/>
            <person name="Sun W."/>
        </authorList>
    </citation>
    <scope>NUCLEOTIDE SEQUENCE [LARGE SCALE GENOMIC DNA]</scope>
    <source>
        <strain evidence="3">cv. Malutang</strain>
    </source>
</reference>
<keyword evidence="3" id="KW-1185">Reference proteome</keyword>
<protein>
    <recommendedName>
        <fullName evidence="1">Zinc knuckle CX2CX4HX4C domain-containing protein</fullName>
    </recommendedName>
</protein>
<proteinExistence type="predicted"/>
<dbReference type="InterPro" id="IPR025836">
    <property type="entry name" value="Zn_knuckle_CX2CX4HX4C"/>
</dbReference>